<dbReference type="EMBL" id="RCUX01000001">
    <property type="protein sequence ID" value="RLP77776.1"/>
    <property type="molecule type" value="Genomic_DNA"/>
</dbReference>
<name>A0A3L7ABA5_9MICO</name>
<evidence type="ECO:0000256" key="2">
    <source>
        <dbReference type="SAM" id="Phobius"/>
    </source>
</evidence>
<feature type="transmembrane region" description="Helical" evidence="2">
    <location>
        <begin position="39"/>
        <end position="59"/>
    </location>
</feature>
<reference evidence="3 4" key="1">
    <citation type="submission" date="2018-10" db="EMBL/GenBank/DDBJ databases">
        <authorList>
            <person name="Li J."/>
        </authorList>
    </citation>
    <scope>NUCLEOTIDE SEQUENCE [LARGE SCALE GENOMIC DNA]</scope>
    <source>
        <strain evidence="3 4">IF 016277</strain>
    </source>
</reference>
<keyword evidence="2" id="KW-0472">Membrane</keyword>
<accession>A0A3L7ABA5</accession>
<evidence type="ECO:0000313" key="4">
    <source>
        <dbReference type="Proteomes" id="UP000272503"/>
    </source>
</evidence>
<dbReference type="AlphaFoldDB" id="A0A3L7ABA5"/>
<feature type="transmembrane region" description="Helical" evidence="2">
    <location>
        <begin position="320"/>
        <end position="338"/>
    </location>
</feature>
<feature type="transmembrane region" description="Helical" evidence="2">
    <location>
        <begin position="213"/>
        <end position="232"/>
    </location>
</feature>
<organism evidence="3 4">
    <name type="scientific">Mycetocola tolaasinivorans</name>
    <dbReference type="NCBI Taxonomy" id="76635"/>
    <lineage>
        <taxon>Bacteria</taxon>
        <taxon>Bacillati</taxon>
        <taxon>Actinomycetota</taxon>
        <taxon>Actinomycetes</taxon>
        <taxon>Micrococcales</taxon>
        <taxon>Microbacteriaceae</taxon>
        <taxon>Mycetocola</taxon>
    </lineage>
</organism>
<feature type="transmembrane region" description="Helical" evidence="2">
    <location>
        <begin position="79"/>
        <end position="98"/>
    </location>
</feature>
<feature type="transmembrane region" description="Helical" evidence="2">
    <location>
        <begin position="294"/>
        <end position="313"/>
    </location>
</feature>
<dbReference type="Proteomes" id="UP000272503">
    <property type="component" value="Unassembled WGS sequence"/>
</dbReference>
<protein>
    <submittedName>
        <fullName evidence="3">Uncharacterized protein</fullName>
    </submittedName>
</protein>
<keyword evidence="2" id="KW-0812">Transmembrane</keyword>
<dbReference type="RefSeq" id="WP_121646872.1">
    <property type="nucleotide sequence ID" value="NZ_RCUX01000001.1"/>
</dbReference>
<keyword evidence="4" id="KW-1185">Reference proteome</keyword>
<evidence type="ECO:0000313" key="3">
    <source>
        <dbReference type="EMBL" id="RLP77776.1"/>
    </source>
</evidence>
<comment type="caution">
    <text evidence="3">The sequence shown here is derived from an EMBL/GenBank/DDBJ whole genome shotgun (WGS) entry which is preliminary data.</text>
</comment>
<feature type="region of interest" description="Disordered" evidence="1">
    <location>
        <begin position="1"/>
        <end position="28"/>
    </location>
</feature>
<feature type="transmembrane region" description="Helical" evidence="2">
    <location>
        <begin position="144"/>
        <end position="162"/>
    </location>
</feature>
<keyword evidence="2" id="KW-1133">Transmembrane helix</keyword>
<gene>
    <name evidence="3" type="ORF">D9V32_00110</name>
</gene>
<feature type="transmembrane region" description="Helical" evidence="2">
    <location>
        <begin position="244"/>
        <end position="267"/>
    </location>
</feature>
<dbReference type="OrthoDB" id="5099555at2"/>
<evidence type="ECO:0000256" key="1">
    <source>
        <dbReference type="SAM" id="MobiDB-lite"/>
    </source>
</evidence>
<proteinExistence type="predicted"/>
<sequence>MLEISAPGYASRATPGETGSGQPGHVPDSRELARFDREVALRAAAIAAFAAVVLAGALLGVDALFPETLAPFPDDASNTIVLIPATVLGAIISVWGARSVERRRGQYTPLVPLTTLALGLAVASPYLVLPVVTTVMAGTPSRRAIASLVFAAVIWVLVGLAYRRAIRLPDTAVRRIMGRTILVVVALLVLALLCTGLAAPWSFYAFLLLTPGYAFAPFLFVGLFAWAGALAGRDRRGDVPGLAFRTRIAGSLILISLVAGTLGWVGIQRVANRDPLGWDLSAVVNTAEPLADMTAVRVLVLIALAAALLALLARRTAGTAVFLVISTLLALIVVPMSFRGESPVPSAAPAAFAPATAAPDASNTPDLYNAVPNAAPTLDPADVMRGSRSSVLTEEESIPRNEVHYESAAVPDGTLIRGISQPDLLARFTALVDDSAHAIDPQANPTPDIQTVACAGGTGVSYAWGSDALSAGADDVEANAYALVRVGQVWNAAGHNLAVARMDNLTGVRSSAGIGQTLSAQHRYDHVTLGMTSICVSAH</sequence>
<feature type="transmembrane region" description="Helical" evidence="2">
    <location>
        <begin position="110"/>
        <end position="132"/>
    </location>
</feature>
<feature type="transmembrane region" description="Helical" evidence="2">
    <location>
        <begin position="182"/>
        <end position="207"/>
    </location>
</feature>